<evidence type="ECO:0000313" key="3">
    <source>
        <dbReference type="Proteomes" id="UP000765509"/>
    </source>
</evidence>
<gene>
    <name evidence="2" type="ORF">O181_000259</name>
</gene>
<name>A0A9Q3B8A3_9BASI</name>
<keyword evidence="3" id="KW-1185">Reference proteome</keyword>
<protein>
    <submittedName>
        <fullName evidence="2">Uncharacterized protein</fullName>
    </submittedName>
</protein>
<dbReference type="AlphaFoldDB" id="A0A9Q3B8A3"/>
<feature type="compositionally biased region" description="Basic and acidic residues" evidence="1">
    <location>
        <begin position="37"/>
        <end position="48"/>
    </location>
</feature>
<sequence>MGPQPPPKGLLRPRENMRNFNHVPDHEEEEDQDCDESSEKAKEVEKENFAQNESDSDDEPPKTLGKIVDSTLGGLSHFKKNLPGVRKPAPQAEPLGNYHLENGYPNPKAPAALGQASNHFCKMIVIII</sequence>
<evidence type="ECO:0000256" key="1">
    <source>
        <dbReference type="SAM" id="MobiDB-lite"/>
    </source>
</evidence>
<reference evidence="2" key="1">
    <citation type="submission" date="2021-03" db="EMBL/GenBank/DDBJ databases">
        <title>Draft genome sequence of rust myrtle Austropuccinia psidii MF-1, a brazilian biotype.</title>
        <authorList>
            <person name="Quecine M.C."/>
            <person name="Pachon D.M.R."/>
            <person name="Bonatelli M.L."/>
            <person name="Correr F.H."/>
            <person name="Franceschini L.M."/>
            <person name="Leite T.F."/>
            <person name="Margarido G.R.A."/>
            <person name="Almeida C.A."/>
            <person name="Ferrarezi J.A."/>
            <person name="Labate C.A."/>
        </authorList>
    </citation>
    <scope>NUCLEOTIDE SEQUENCE</scope>
    <source>
        <strain evidence="2">MF-1</strain>
    </source>
</reference>
<accession>A0A9Q3B8A3</accession>
<evidence type="ECO:0000313" key="2">
    <source>
        <dbReference type="EMBL" id="MBW0460544.1"/>
    </source>
</evidence>
<dbReference type="EMBL" id="AVOT02000025">
    <property type="protein sequence ID" value="MBW0460544.1"/>
    <property type="molecule type" value="Genomic_DNA"/>
</dbReference>
<dbReference type="Proteomes" id="UP000765509">
    <property type="component" value="Unassembled WGS sequence"/>
</dbReference>
<proteinExistence type="predicted"/>
<feature type="region of interest" description="Disordered" evidence="1">
    <location>
        <begin position="80"/>
        <end position="101"/>
    </location>
</feature>
<feature type="compositionally biased region" description="Acidic residues" evidence="1">
    <location>
        <begin position="26"/>
        <end position="36"/>
    </location>
</feature>
<feature type="region of interest" description="Disordered" evidence="1">
    <location>
        <begin position="1"/>
        <end position="65"/>
    </location>
</feature>
<organism evidence="2 3">
    <name type="scientific">Austropuccinia psidii MF-1</name>
    <dbReference type="NCBI Taxonomy" id="1389203"/>
    <lineage>
        <taxon>Eukaryota</taxon>
        <taxon>Fungi</taxon>
        <taxon>Dikarya</taxon>
        <taxon>Basidiomycota</taxon>
        <taxon>Pucciniomycotina</taxon>
        <taxon>Pucciniomycetes</taxon>
        <taxon>Pucciniales</taxon>
        <taxon>Sphaerophragmiaceae</taxon>
        <taxon>Austropuccinia</taxon>
    </lineage>
</organism>
<comment type="caution">
    <text evidence="2">The sequence shown here is derived from an EMBL/GenBank/DDBJ whole genome shotgun (WGS) entry which is preliminary data.</text>
</comment>